<feature type="compositionally biased region" description="Polar residues" evidence="1">
    <location>
        <begin position="13"/>
        <end position="30"/>
    </location>
</feature>
<feature type="region of interest" description="Disordered" evidence="1">
    <location>
        <begin position="1"/>
        <end position="97"/>
    </location>
</feature>
<keyword evidence="3" id="KW-1185">Reference proteome</keyword>
<evidence type="ECO:0000313" key="2">
    <source>
        <dbReference type="EMBL" id="CAI0655801.1"/>
    </source>
</evidence>
<comment type="caution">
    <text evidence="2">The sequence shown here is derived from an EMBL/GenBank/DDBJ whole genome shotgun (WGS) entry which is preliminary data.</text>
</comment>
<accession>A0A9W4WST9</accession>
<name>A0A9W4WST9_9PEZI</name>
<feature type="compositionally biased region" description="Low complexity" evidence="1">
    <location>
        <begin position="34"/>
        <end position="45"/>
    </location>
</feature>
<sequence>MGDPLHGMGSAPVSHSRQASGSFTEASSPAPSQPIGRPAPIGRPGSVVQGQRDDQDDFANQHLGSSALLDEFDDPNLNPLSAPFNAMGRARQQPPRPAFPSIPFGMDNAFHNMNNVWGPSPMNFAPPPPGLGNPTWGSPMMQPMPSLGQIRTAGNPRSVTVRLMLCRACKELQARSEEPESFIDMSAVKSEVDHLSRMDVVSEDELLDLLETEGNAHNGGGTFEIRRDANGPGKHTVRWVPEFSDLSQPQYRAVGAPGEIGSPIIGGGSLTFLSRGQNSRASTAAAADTNHAPGIRSLFRAMQSGRSHFGADPKPFASNRE</sequence>
<protein>
    <submittedName>
        <fullName evidence="2">Uncharacterized protein</fullName>
    </submittedName>
</protein>
<proteinExistence type="predicted"/>
<dbReference type="Proteomes" id="UP001152533">
    <property type="component" value="Unassembled WGS sequence"/>
</dbReference>
<evidence type="ECO:0000313" key="3">
    <source>
        <dbReference type="Proteomes" id="UP001152533"/>
    </source>
</evidence>
<dbReference type="AlphaFoldDB" id="A0A9W4WST9"/>
<gene>
    <name evidence="2" type="ORF">CGXH109_LOCUS153872</name>
</gene>
<reference evidence="2" key="1">
    <citation type="submission" date="2022-08" db="EMBL/GenBank/DDBJ databases">
        <authorList>
            <person name="Giroux E."/>
            <person name="Giroux E."/>
        </authorList>
    </citation>
    <scope>NUCLEOTIDE SEQUENCE</scope>
    <source>
        <strain evidence="2">H1091258</strain>
    </source>
</reference>
<evidence type="ECO:0000256" key="1">
    <source>
        <dbReference type="SAM" id="MobiDB-lite"/>
    </source>
</evidence>
<dbReference type="EMBL" id="CAMGZC010003676">
    <property type="protein sequence ID" value="CAI0655801.1"/>
    <property type="molecule type" value="Genomic_DNA"/>
</dbReference>
<organism evidence="2 3">
    <name type="scientific">Colletotrichum noveboracense</name>
    <dbReference type="NCBI Taxonomy" id="2664923"/>
    <lineage>
        <taxon>Eukaryota</taxon>
        <taxon>Fungi</taxon>
        <taxon>Dikarya</taxon>
        <taxon>Ascomycota</taxon>
        <taxon>Pezizomycotina</taxon>
        <taxon>Sordariomycetes</taxon>
        <taxon>Hypocreomycetidae</taxon>
        <taxon>Glomerellales</taxon>
        <taxon>Glomerellaceae</taxon>
        <taxon>Colletotrichum</taxon>
        <taxon>Colletotrichum gloeosporioides species complex</taxon>
    </lineage>
</organism>